<comment type="caution">
    <text evidence="1">The sequence shown here is derived from an EMBL/GenBank/DDBJ whole genome shotgun (WGS) entry which is preliminary data.</text>
</comment>
<dbReference type="EMBL" id="JAWZYT010002861">
    <property type="protein sequence ID" value="KAK4301564.1"/>
    <property type="molecule type" value="Genomic_DNA"/>
</dbReference>
<reference evidence="1" key="1">
    <citation type="submission" date="2023-11" db="EMBL/GenBank/DDBJ databases">
        <title>Genome assemblies of two species of porcelain crab, Petrolisthes cinctipes and Petrolisthes manimaculis (Anomura: Porcellanidae).</title>
        <authorList>
            <person name="Angst P."/>
        </authorList>
    </citation>
    <scope>NUCLEOTIDE SEQUENCE</scope>
    <source>
        <strain evidence="1">PB745_02</strain>
        <tissue evidence="1">Gill</tissue>
    </source>
</reference>
<evidence type="ECO:0008006" key="3">
    <source>
        <dbReference type="Google" id="ProtNLM"/>
    </source>
</evidence>
<evidence type="ECO:0000313" key="2">
    <source>
        <dbReference type="Proteomes" id="UP001292094"/>
    </source>
</evidence>
<protein>
    <recommendedName>
        <fullName evidence="3">Reverse transcriptase</fullName>
    </recommendedName>
</protein>
<dbReference type="Proteomes" id="UP001292094">
    <property type="component" value="Unassembled WGS sequence"/>
</dbReference>
<keyword evidence="2" id="KW-1185">Reference proteome</keyword>
<dbReference type="PANTHER" id="PTHR47510">
    <property type="entry name" value="REVERSE TRANSCRIPTASE DOMAIN-CONTAINING PROTEIN"/>
    <property type="match status" value="1"/>
</dbReference>
<dbReference type="PANTHER" id="PTHR47510:SF3">
    <property type="entry name" value="ENDO_EXONUCLEASE_PHOSPHATASE DOMAIN-CONTAINING PROTEIN"/>
    <property type="match status" value="1"/>
</dbReference>
<gene>
    <name evidence="1" type="ORF">Pmani_026342</name>
</gene>
<accession>A0AAE1U083</accession>
<evidence type="ECO:0000313" key="1">
    <source>
        <dbReference type="EMBL" id="KAK4301564.1"/>
    </source>
</evidence>
<sequence length="335" mass="38698">MLDTLAHARTKTFIDKSRAPWYTDELRTERRELRHAKRHWSNSKLTDHWQIFEKKRRDYGISLDDARTDYQRQRITDADTSQKLFSLVDEMTGDKKELASTLPRHDDASKLADQFSDFFEEKVLRIRERFSESDASVVESETNSHSLSDFEPMTEESVRELVHSMKTKSCDLDPIPTSLLKLCLDDVIPSLTCLINQSLSSGEFPTVFKQAILRPLLKKAGLDINYLSNYRPVSNISFASKLCEKSVLTQLIHFDLYSKFQSAYRILEWAALWTQPDTRLVGMGEAIGISNLLLHKELRNTRYALYVAKRPPGIYDYKRGNTVMSGRTIPLYTSL</sequence>
<organism evidence="1 2">
    <name type="scientific">Petrolisthes manimaculis</name>
    <dbReference type="NCBI Taxonomy" id="1843537"/>
    <lineage>
        <taxon>Eukaryota</taxon>
        <taxon>Metazoa</taxon>
        <taxon>Ecdysozoa</taxon>
        <taxon>Arthropoda</taxon>
        <taxon>Crustacea</taxon>
        <taxon>Multicrustacea</taxon>
        <taxon>Malacostraca</taxon>
        <taxon>Eumalacostraca</taxon>
        <taxon>Eucarida</taxon>
        <taxon>Decapoda</taxon>
        <taxon>Pleocyemata</taxon>
        <taxon>Anomura</taxon>
        <taxon>Galatheoidea</taxon>
        <taxon>Porcellanidae</taxon>
        <taxon>Petrolisthes</taxon>
    </lineage>
</organism>
<dbReference type="AlphaFoldDB" id="A0AAE1U083"/>
<name>A0AAE1U083_9EUCA</name>
<proteinExistence type="predicted"/>